<dbReference type="EMBL" id="FCNW02000008">
    <property type="protein sequence ID" value="SAL32834.1"/>
    <property type="molecule type" value="Genomic_DNA"/>
</dbReference>
<keyword evidence="2" id="KW-1185">Reference proteome</keyword>
<protein>
    <recommendedName>
        <fullName evidence="3">Ribosomal protein S14</fullName>
    </recommendedName>
</protein>
<dbReference type="RefSeq" id="WP_087667156.1">
    <property type="nucleotide sequence ID" value="NZ_FCNW02000008.1"/>
</dbReference>
<organism evidence="1 2">
    <name type="scientific">Caballeronia humi</name>
    <dbReference type="NCBI Taxonomy" id="326474"/>
    <lineage>
        <taxon>Bacteria</taxon>
        <taxon>Pseudomonadati</taxon>
        <taxon>Pseudomonadota</taxon>
        <taxon>Betaproteobacteria</taxon>
        <taxon>Burkholderiales</taxon>
        <taxon>Burkholderiaceae</taxon>
        <taxon>Caballeronia</taxon>
    </lineage>
</organism>
<comment type="caution">
    <text evidence="1">The sequence shown here is derived from an EMBL/GenBank/DDBJ whole genome shotgun (WGS) entry which is preliminary data.</text>
</comment>
<gene>
    <name evidence="1" type="ORF">AWB65_02176</name>
</gene>
<dbReference type="Proteomes" id="UP000054977">
    <property type="component" value="Unassembled WGS sequence"/>
</dbReference>
<dbReference type="OrthoDB" id="9152922at2"/>
<proteinExistence type="predicted"/>
<reference evidence="1" key="1">
    <citation type="submission" date="2016-01" db="EMBL/GenBank/DDBJ databases">
        <authorList>
            <person name="Peeters C."/>
        </authorList>
    </citation>
    <scope>NUCLEOTIDE SEQUENCE [LARGE SCALE GENOMIC DNA]</scope>
    <source>
        <strain evidence="1">LMG 22934</strain>
    </source>
</reference>
<evidence type="ECO:0008006" key="3">
    <source>
        <dbReference type="Google" id="ProtNLM"/>
    </source>
</evidence>
<name>A0A158GL50_9BURK</name>
<accession>A0A158GL50</accession>
<evidence type="ECO:0000313" key="2">
    <source>
        <dbReference type="Proteomes" id="UP000054977"/>
    </source>
</evidence>
<dbReference type="InterPro" id="IPR021769">
    <property type="entry name" value="DUF3331"/>
</dbReference>
<dbReference type="Pfam" id="PF11811">
    <property type="entry name" value="DUF3331"/>
    <property type="match status" value="1"/>
</dbReference>
<sequence>MLDDASFTDPWLRTLGLLSAISDGTGVDQQAATAVRFGRKGGQPAVAGQRFEAQVQVLDRPTQSTATVAWRSSTLCSYGDQVWHASRARVAGTCVMSGLTIAPGDAIYKPRPYRTLPLNAGAMILQSVLHEAVLIDPATGAPSCKSETQAA</sequence>
<dbReference type="AlphaFoldDB" id="A0A158GL50"/>
<dbReference type="STRING" id="326474.AWB65_02176"/>
<evidence type="ECO:0000313" key="1">
    <source>
        <dbReference type="EMBL" id="SAL32834.1"/>
    </source>
</evidence>